<gene>
    <name evidence="5" type="ORF">B0A64_19465</name>
</gene>
<evidence type="ECO:0000313" key="6">
    <source>
        <dbReference type="Proteomes" id="UP000214684"/>
    </source>
</evidence>
<name>A0A227NVG1_9FLAO</name>
<dbReference type="InterPro" id="IPR036286">
    <property type="entry name" value="LexA/Signal_pep-like_sf"/>
</dbReference>
<dbReference type="InterPro" id="IPR015927">
    <property type="entry name" value="Peptidase_S24_S26A/B/C"/>
</dbReference>
<dbReference type="Proteomes" id="UP000214684">
    <property type="component" value="Unassembled WGS sequence"/>
</dbReference>
<dbReference type="EMBL" id="MUGS01000051">
    <property type="protein sequence ID" value="OXG00805.1"/>
    <property type="molecule type" value="Genomic_DNA"/>
</dbReference>
<keyword evidence="2" id="KW-0238">DNA-binding</keyword>
<keyword evidence="6" id="KW-1185">Reference proteome</keyword>
<dbReference type="PANTHER" id="PTHR40661:SF1">
    <property type="entry name" value="HTH CRO_C1-TYPE DOMAIN-CONTAINING PROTEIN"/>
    <property type="match status" value="1"/>
</dbReference>
<evidence type="ECO:0000259" key="4">
    <source>
        <dbReference type="Pfam" id="PF00717"/>
    </source>
</evidence>
<dbReference type="CDD" id="cd06529">
    <property type="entry name" value="S24_LexA-like"/>
    <property type="match status" value="1"/>
</dbReference>
<reference evidence="5 6" key="1">
    <citation type="submission" date="2016-11" db="EMBL/GenBank/DDBJ databases">
        <title>Whole genomes of Flavobacteriaceae.</title>
        <authorList>
            <person name="Stine C."/>
            <person name="Li C."/>
            <person name="Tadesse D."/>
        </authorList>
    </citation>
    <scope>NUCLEOTIDE SEQUENCE [LARGE SCALE GENOMIC DNA]</scope>
    <source>
        <strain evidence="5 6">DSM 24704</strain>
    </source>
</reference>
<evidence type="ECO:0000256" key="1">
    <source>
        <dbReference type="ARBA" id="ARBA00023015"/>
    </source>
</evidence>
<keyword evidence="3" id="KW-0804">Transcription</keyword>
<feature type="domain" description="Peptidase S24/S26A/S26B/S26C" evidence="4">
    <location>
        <begin position="124"/>
        <end position="214"/>
    </location>
</feature>
<dbReference type="PANTHER" id="PTHR40661">
    <property type="match status" value="1"/>
</dbReference>
<organism evidence="5 6">
    <name type="scientific">Flavobacterium araucananum</name>
    <dbReference type="NCBI Taxonomy" id="946678"/>
    <lineage>
        <taxon>Bacteria</taxon>
        <taxon>Pseudomonadati</taxon>
        <taxon>Bacteroidota</taxon>
        <taxon>Flavobacteriia</taxon>
        <taxon>Flavobacteriales</taxon>
        <taxon>Flavobacteriaceae</taxon>
        <taxon>Flavobacterium</taxon>
    </lineage>
</organism>
<dbReference type="Gene3D" id="2.10.109.10">
    <property type="entry name" value="Umud Fragment, subunit A"/>
    <property type="match status" value="1"/>
</dbReference>
<protein>
    <submittedName>
        <fullName evidence="5">Peptidase S24</fullName>
    </submittedName>
</protein>
<dbReference type="AlphaFoldDB" id="A0A227NVG1"/>
<dbReference type="Pfam" id="PF00717">
    <property type="entry name" value="Peptidase_S24"/>
    <property type="match status" value="1"/>
</dbReference>
<dbReference type="GO" id="GO:0003677">
    <property type="term" value="F:DNA binding"/>
    <property type="evidence" value="ECO:0007669"/>
    <property type="project" value="UniProtKB-KW"/>
</dbReference>
<keyword evidence="1" id="KW-0805">Transcription regulation</keyword>
<dbReference type="SUPFAM" id="SSF51306">
    <property type="entry name" value="LexA/Signal peptidase"/>
    <property type="match status" value="1"/>
</dbReference>
<sequence length="230" mass="26119">MVGGIIQRIKVYIDSIGGNVSAFEKEVGMSNGSFASQFKNNKTIGVDKLENILNRYTDIDYHWLLTGEGEMLKLSILEEKASIYKKISKYDKTNIPLYDVQTPEGIVDLFGDNEHQVVVDYIRIPKISECDGALYVSGDSMYPLLKSGDIVAYRKILNIESNIIWGEMYLVYVNNDGNESFFIRFLKQSERESYVQFVAQNPHHQTIEFHVSSIKALALVKGSVRINTML</sequence>
<evidence type="ECO:0000256" key="3">
    <source>
        <dbReference type="ARBA" id="ARBA00023163"/>
    </source>
</evidence>
<comment type="caution">
    <text evidence="5">The sequence shown here is derived from an EMBL/GenBank/DDBJ whole genome shotgun (WGS) entry which is preliminary data.</text>
</comment>
<dbReference type="RefSeq" id="WP_089481161.1">
    <property type="nucleotide sequence ID" value="NZ_MUGS01000051.1"/>
</dbReference>
<dbReference type="OrthoDB" id="796548at2"/>
<proteinExistence type="predicted"/>
<accession>A0A227NVG1</accession>
<evidence type="ECO:0000256" key="2">
    <source>
        <dbReference type="ARBA" id="ARBA00023125"/>
    </source>
</evidence>
<dbReference type="InterPro" id="IPR039418">
    <property type="entry name" value="LexA-like"/>
</dbReference>
<evidence type="ECO:0000313" key="5">
    <source>
        <dbReference type="EMBL" id="OXG00805.1"/>
    </source>
</evidence>